<name>A0A9W4SWN3_9GLOM</name>
<dbReference type="AlphaFoldDB" id="A0A9W4SWN3"/>
<evidence type="ECO:0000313" key="1">
    <source>
        <dbReference type="EMBL" id="CAI2184351.1"/>
    </source>
</evidence>
<proteinExistence type="predicted"/>
<accession>A0A9W4SWN3</accession>
<feature type="non-terminal residue" evidence="1">
    <location>
        <position position="41"/>
    </location>
</feature>
<dbReference type="Proteomes" id="UP001153678">
    <property type="component" value="Unassembled WGS sequence"/>
</dbReference>
<comment type="caution">
    <text evidence="1">The sequence shown here is derived from an EMBL/GenBank/DDBJ whole genome shotgun (WGS) entry which is preliminary data.</text>
</comment>
<protein>
    <submittedName>
        <fullName evidence="1">16899_t:CDS:1</fullName>
    </submittedName>
</protein>
<gene>
    <name evidence="1" type="ORF">FWILDA_LOCUS11535</name>
</gene>
<evidence type="ECO:0000313" key="2">
    <source>
        <dbReference type="Proteomes" id="UP001153678"/>
    </source>
</evidence>
<organism evidence="1 2">
    <name type="scientific">Funneliformis geosporum</name>
    <dbReference type="NCBI Taxonomy" id="1117311"/>
    <lineage>
        <taxon>Eukaryota</taxon>
        <taxon>Fungi</taxon>
        <taxon>Fungi incertae sedis</taxon>
        <taxon>Mucoromycota</taxon>
        <taxon>Glomeromycotina</taxon>
        <taxon>Glomeromycetes</taxon>
        <taxon>Glomerales</taxon>
        <taxon>Glomeraceae</taxon>
        <taxon>Funneliformis</taxon>
    </lineage>
</organism>
<dbReference type="EMBL" id="CAMKVN010003308">
    <property type="protein sequence ID" value="CAI2184351.1"/>
    <property type="molecule type" value="Genomic_DNA"/>
</dbReference>
<keyword evidence="2" id="KW-1185">Reference proteome</keyword>
<reference evidence="1" key="1">
    <citation type="submission" date="2022-08" db="EMBL/GenBank/DDBJ databases">
        <authorList>
            <person name="Kallberg Y."/>
            <person name="Tangrot J."/>
            <person name="Rosling A."/>
        </authorList>
    </citation>
    <scope>NUCLEOTIDE SEQUENCE</scope>
    <source>
        <strain evidence="1">Wild A</strain>
    </source>
</reference>
<sequence>MSSTSYDLFALDLEEYVEHENIMKKIEEIQQFLITVNVIIK</sequence>